<dbReference type="InterPro" id="IPR017441">
    <property type="entry name" value="Protein_kinase_ATP_BS"/>
</dbReference>
<organism evidence="9 10">
    <name type="scientific">Chloracidobacterium validum</name>
    <dbReference type="NCBI Taxonomy" id="2821543"/>
    <lineage>
        <taxon>Bacteria</taxon>
        <taxon>Pseudomonadati</taxon>
        <taxon>Acidobacteriota</taxon>
        <taxon>Terriglobia</taxon>
        <taxon>Terriglobales</taxon>
        <taxon>Acidobacteriaceae</taxon>
        <taxon>Chloracidobacterium</taxon>
    </lineage>
</organism>
<dbReference type="InterPro" id="IPR008969">
    <property type="entry name" value="CarboxyPept-like_regulatory"/>
</dbReference>
<dbReference type="InterPro" id="IPR011009">
    <property type="entry name" value="Kinase-like_dom_sf"/>
</dbReference>
<protein>
    <submittedName>
        <fullName evidence="9">Serine/threonine protein kinase</fullName>
    </submittedName>
</protein>
<feature type="region of interest" description="Disordered" evidence="6">
    <location>
        <begin position="429"/>
        <end position="466"/>
    </location>
</feature>
<feature type="transmembrane region" description="Helical" evidence="7">
    <location>
        <begin position="487"/>
        <end position="507"/>
    </location>
</feature>
<evidence type="ECO:0000259" key="8">
    <source>
        <dbReference type="PROSITE" id="PS50011"/>
    </source>
</evidence>
<evidence type="ECO:0000256" key="1">
    <source>
        <dbReference type="ARBA" id="ARBA00022679"/>
    </source>
</evidence>
<dbReference type="PANTHER" id="PTHR43289">
    <property type="entry name" value="MITOGEN-ACTIVATED PROTEIN KINASE KINASE KINASE 20-RELATED"/>
    <property type="match status" value="1"/>
</dbReference>
<keyword evidence="7" id="KW-1133">Transmembrane helix</keyword>
<keyword evidence="9" id="KW-0723">Serine/threonine-protein kinase</keyword>
<dbReference type="Gene3D" id="1.10.510.10">
    <property type="entry name" value="Transferase(Phosphotransferase) domain 1"/>
    <property type="match status" value="1"/>
</dbReference>
<evidence type="ECO:0000256" key="3">
    <source>
        <dbReference type="ARBA" id="ARBA00022777"/>
    </source>
</evidence>
<dbReference type="SUPFAM" id="SSF49464">
    <property type="entry name" value="Carboxypeptidase regulatory domain-like"/>
    <property type="match status" value="1"/>
</dbReference>
<evidence type="ECO:0000256" key="7">
    <source>
        <dbReference type="SAM" id="Phobius"/>
    </source>
</evidence>
<accession>A0ABX8B5P8</accession>
<feature type="binding site" evidence="5">
    <location>
        <position position="68"/>
    </location>
    <ligand>
        <name>ATP</name>
        <dbReference type="ChEBI" id="CHEBI:30616"/>
    </ligand>
</feature>
<keyword evidence="1" id="KW-0808">Transferase</keyword>
<dbReference type="PANTHER" id="PTHR43289:SF6">
    <property type="entry name" value="SERINE_THREONINE-PROTEIN KINASE NEKL-3"/>
    <property type="match status" value="1"/>
</dbReference>
<dbReference type="InterPro" id="IPR000719">
    <property type="entry name" value="Prot_kinase_dom"/>
</dbReference>
<feature type="domain" description="Protein kinase" evidence="8">
    <location>
        <begin position="39"/>
        <end position="331"/>
    </location>
</feature>
<feature type="compositionally biased region" description="Polar residues" evidence="6">
    <location>
        <begin position="442"/>
        <end position="451"/>
    </location>
</feature>
<evidence type="ECO:0000256" key="4">
    <source>
        <dbReference type="ARBA" id="ARBA00022840"/>
    </source>
</evidence>
<dbReference type="RefSeq" id="WP_211428143.1">
    <property type="nucleotide sequence ID" value="NZ_CP072648.1"/>
</dbReference>
<keyword evidence="7" id="KW-0812">Transmembrane</keyword>
<dbReference type="PROSITE" id="PS00107">
    <property type="entry name" value="PROTEIN_KINASE_ATP"/>
    <property type="match status" value="1"/>
</dbReference>
<evidence type="ECO:0000256" key="5">
    <source>
        <dbReference type="PROSITE-ProRule" id="PRU10141"/>
    </source>
</evidence>
<keyword evidence="4 5" id="KW-0067">ATP-binding</keyword>
<dbReference type="Pfam" id="PF00069">
    <property type="entry name" value="Pkinase"/>
    <property type="match status" value="1"/>
</dbReference>
<evidence type="ECO:0000256" key="6">
    <source>
        <dbReference type="SAM" id="MobiDB-lite"/>
    </source>
</evidence>
<dbReference type="GO" id="GO:0004674">
    <property type="term" value="F:protein serine/threonine kinase activity"/>
    <property type="evidence" value="ECO:0007669"/>
    <property type="project" value="UniProtKB-KW"/>
</dbReference>
<dbReference type="SMART" id="SM00220">
    <property type="entry name" value="S_TKc"/>
    <property type="match status" value="1"/>
</dbReference>
<feature type="transmembrane region" description="Helical" evidence="7">
    <location>
        <begin position="570"/>
        <end position="590"/>
    </location>
</feature>
<dbReference type="Gene3D" id="3.30.200.20">
    <property type="entry name" value="Phosphorylase Kinase, domain 1"/>
    <property type="match status" value="1"/>
</dbReference>
<name>A0ABX8B5P8_9BACT</name>
<dbReference type="EMBL" id="CP072648">
    <property type="protein sequence ID" value="QUW02253.1"/>
    <property type="molecule type" value="Genomic_DNA"/>
</dbReference>
<evidence type="ECO:0000313" key="9">
    <source>
        <dbReference type="EMBL" id="QUW02253.1"/>
    </source>
</evidence>
<dbReference type="InterPro" id="IPR008271">
    <property type="entry name" value="Ser/Thr_kinase_AS"/>
</dbReference>
<gene>
    <name evidence="9" type="ORF">J8C06_07750</name>
</gene>
<dbReference type="PROSITE" id="PS50011">
    <property type="entry name" value="PROTEIN_KINASE_DOM"/>
    <property type="match status" value="1"/>
</dbReference>
<dbReference type="InterPro" id="IPR013229">
    <property type="entry name" value="PEGA"/>
</dbReference>
<dbReference type="Pfam" id="PF08308">
    <property type="entry name" value="PEGA"/>
    <property type="match status" value="1"/>
</dbReference>
<keyword evidence="10" id="KW-1185">Reference proteome</keyword>
<dbReference type="SUPFAM" id="SSF56112">
    <property type="entry name" value="Protein kinase-like (PK-like)"/>
    <property type="match status" value="1"/>
</dbReference>
<dbReference type="PROSITE" id="PS00108">
    <property type="entry name" value="PROTEIN_KINASE_ST"/>
    <property type="match status" value="1"/>
</dbReference>
<keyword evidence="2 5" id="KW-0547">Nucleotide-binding</keyword>
<sequence>MKECPKCKHCFEDELLTCPHDGAALAQSFRGSVLLDNKYRLEKCLGRGGMGAVYRAKHIHLGRTVAIKTLLQEYAASDATAINRFQREARAASAVEHPNVVRALDFGLTAEGTRYIVMEYVEGRPLNDIIFREAPMAPSRVLKIFKQAIAGIAAAHDLKLVHRDLKPANIMVYEPVKSGNLEDMGLILTEADAQPTEEPEMTVKVLDFGLAKILNDEILGDDHADLKTGIMGTPFYMSPEQCSSKPVDARSDIYSLGVILYQMLTKDVPFRGDSFAAIVSGHLTQSPPSIRARNPDVSPELEAVILRALAKNPANRHASARELLAELEAAIAPKPSANTAALLQTIPTLFITSVPGNCSVEVDGDFRGKTNANGKLELRLPPGEYRIRFTSPGWNDQARTVVMSQSDQTLEIKLTHKTTVMATVPVGPPSLPSRPAPGSFAPATQTLSPSTGGLRPPGERALAPTSTSSLSALPNAPLSGAVISTSLNLTIDSLLAILGIIAGLAAFTVFPSDPLSLRWEKTLMSGISWWVAAAGVLATLAVPVCLLLADYAYPYRPVPLLVTIFNIARAGFLVVLVGGTVIAALGALLNHWELPSFAWFAIRGAAIIAFAGLYRRLAARRRAVIV</sequence>
<reference evidence="9 10" key="1">
    <citation type="submission" date="2021-03" db="EMBL/GenBank/DDBJ databases">
        <title>Genomic and phenotypic characterization of Chloracidobacterium isolates provides evidence for multiple species.</title>
        <authorList>
            <person name="Saini M.K."/>
            <person name="Costas A.M.G."/>
            <person name="Tank M."/>
            <person name="Bryant D.A."/>
        </authorList>
    </citation>
    <scope>NUCLEOTIDE SEQUENCE [LARGE SCALE GENOMIC DNA]</scope>
    <source>
        <strain evidence="9 10">BV2-C</strain>
    </source>
</reference>
<evidence type="ECO:0000256" key="2">
    <source>
        <dbReference type="ARBA" id="ARBA00022741"/>
    </source>
</evidence>
<keyword evidence="7" id="KW-0472">Membrane</keyword>
<dbReference type="CDD" id="cd14014">
    <property type="entry name" value="STKc_PknB_like"/>
    <property type="match status" value="1"/>
</dbReference>
<dbReference type="Gene3D" id="2.60.40.1120">
    <property type="entry name" value="Carboxypeptidase-like, regulatory domain"/>
    <property type="match status" value="1"/>
</dbReference>
<evidence type="ECO:0000313" key="10">
    <source>
        <dbReference type="Proteomes" id="UP000676506"/>
    </source>
</evidence>
<proteinExistence type="predicted"/>
<dbReference type="Proteomes" id="UP000676506">
    <property type="component" value="Chromosome 1"/>
</dbReference>
<keyword evidence="3 9" id="KW-0418">Kinase</keyword>
<feature type="transmembrane region" description="Helical" evidence="7">
    <location>
        <begin position="596"/>
        <end position="614"/>
    </location>
</feature>
<feature type="transmembrane region" description="Helical" evidence="7">
    <location>
        <begin position="527"/>
        <end position="549"/>
    </location>
</feature>